<evidence type="ECO:0000313" key="10">
    <source>
        <dbReference type="Proteomes" id="UP000518752"/>
    </source>
</evidence>
<dbReference type="InterPro" id="IPR013929">
    <property type="entry name" value="RPAP1_C"/>
</dbReference>
<feature type="compositionally biased region" description="Basic and acidic residues" evidence="5">
    <location>
        <begin position="92"/>
        <end position="102"/>
    </location>
</feature>
<feature type="region of interest" description="Disordered" evidence="5">
    <location>
        <begin position="144"/>
        <end position="207"/>
    </location>
</feature>
<proteinExistence type="inferred from homology"/>
<feature type="compositionally biased region" description="Basic and acidic residues" evidence="5">
    <location>
        <begin position="53"/>
        <end position="63"/>
    </location>
</feature>
<sequence length="1349" mass="148790">MSSTTNASLVGSVFERKPAALKPTESRFSSSLNSKTGFPPVQHRSQKSSTFLKTREENKKKAELPSQRPVDVPPIVHDSSTAGPGPKTLENQNRKESGDDWRTQISAENEAKVEAMTGDEREAEIREVLERFGPSVGEILRRAREKREARKENKIPLEEVPLTSEREPWTPPTGSSAPLISSLSGSPSRAGTRPNSPSKLPRKLRFAELAPDQVHVYPSAPSSPKKQVLALPPPDPDGGAVSLGYFNGRFTPATGVEASQAHKLEDGEPEEGTPEYIRRNYFPSAPTDNPDLAWISSSPQPPRDQSSDLRFDLTGSPIPPSKTLTLPTHLGLHHHAEGSRAGYTLDDIFLLTRSTVRAQRVAMLDVLAGVVRWLRAENPNQDAEIELARKALLSPSDSQTSQAPTAMKRMLFSGLEALPERGLIGVRAMDVVWECVVGRTKNSEDLGDLELELGGMERETAAVNSDLITALPLKDVLPQLTLLLLSPPDRDGGDISHDASSKSGSTATTTQHQILSILTQVARYSNTNAEIIVKERALVDGVLKVFMTPSSAAAAIHLLSILASASRTNAEALCEEIRAGDALLRFVVLSPDDVTLVEIMLFYTVLARYGMYSRVATDANEAWWQIGDRISALGSSRTPSDLRCVRVYAALIESWLVCATDPHRTTPGHELLWSQVKGWEWGASLTSLLLKSLNHKGGKVVEAGDHSMTSVPELSTFNSDHLSSVAAIWRSLGAYLEGAKVNGKRGGEDERTEISLVLKRVFDSDMLRILSEVVQRLKQDLTVAQSELVMKEIALFATTLYSAIRLWLGCYPPGSKGSTPPFELPFDAVSELCASLVGHDLWRSDIPSLFMRPVTTLLNFFLRLSPHLPGSHSDIWLAQTFGVLRTFQRGDEEYAHQVIPQILTHLTPEWAAQRGSVGAPSHVWEEKDGLKGALGPFFTYEINPARDTYAYIAPLCSSPRSIGICTTLRVPFSTSRPAISTSRPANTEWRPLGLPLHSDWTLSPITHLLRSGSDHSIFKQSGALPDAWDASETEVVRATLALTRAQREILTRFASSLMPVIGAKQEDIVLGCMEVFMLEHGVGTGSVKAASENERSLQEVFRDAVVGRQMHELLDPFTLKNSPFQSLPYSPRSPRPVPAPLEAAGLPLLGTSVPFYQFYTDFVSLYDSVSFSHPLFSRLLFPPTSMLYASDYRKLLWTDYSHLLRGVRLEVGDMIVSHDGIIEWMYPAETDPEILSAYLRALINYGGALQGFVRLVAVHHIATNIWSDLSLEGCAEEERGSRLLKVVLDQGGTDVVREVLRYRQLPHEEFWLPPRCYEETDESCARGRCELIEKWGGKDLLEKVKGVYY</sequence>
<comment type="caution">
    <text evidence="9">The sequence shown here is derived from an EMBL/GenBank/DDBJ whole genome shotgun (WGS) entry which is preliminary data.</text>
</comment>
<reference evidence="9 10" key="1">
    <citation type="journal article" date="2020" name="ISME J.">
        <title>Uncovering the hidden diversity of litter-decomposition mechanisms in mushroom-forming fungi.</title>
        <authorList>
            <person name="Floudas D."/>
            <person name="Bentzer J."/>
            <person name="Ahren D."/>
            <person name="Johansson T."/>
            <person name="Persson P."/>
            <person name="Tunlid A."/>
        </authorList>
    </citation>
    <scope>NUCLEOTIDE SEQUENCE [LARGE SCALE GENOMIC DNA]</scope>
    <source>
        <strain evidence="9 10">CBS 406.79</strain>
    </source>
</reference>
<dbReference type="Pfam" id="PF08621">
    <property type="entry name" value="RPAP1_N"/>
    <property type="match status" value="1"/>
</dbReference>
<dbReference type="Pfam" id="PF25766">
    <property type="entry name" value="TPR_RPAP1"/>
    <property type="match status" value="1"/>
</dbReference>
<evidence type="ECO:0000313" key="9">
    <source>
        <dbReference type="EMBL" id="KAF5388725.1"/>
    </source>
</evidence>
<evidence type="ECO:0000256" key="4">
    <source>
        <dbReference type="ARBA" id="ARBA00023242"/>
    </source>
</evidence>
<evidence type="ECO:0000256" key="1">
    <source>
        <dbReference type="ARBA" id="ARBA00004123"/>
    </source>
</evidence>
<evidence type="ECO:0000259" key="6">
    <source>
        <dbReference type="Pfam" id="PF08620"/>
    </source>
</evidence>
<feature type="domain" description="RPAP1 C-terminal" evidence="6">
    <location>
        <begin position="308"/>
        <end position="372"/>
    </location>
</feature>
<evidence type="ECO:0000259" key="8">
    <source>
        <dbReference type="Pfam" id="PF25766"/>
    </source>
</evidence>
<name>A0A8H5HT54_9AGAR</name>
<keyword evidence="3" id="KW-0804">Transcription</keyword>
<feature type="domain" description="RPAP1 N-terminal" evidence="7">
    <location>
        <begin position="104"/>
        <end position="148"/>
    </location>
</feature>
<dbReference type="Pfam" id="PF08620">
    <property type="entry name" value="RPAP1_C"/>
    <property type="match status" value="1"/>
</dbReference>
<dbReference type="InterPro" id="IPR039913">
    <property type="entry name" value="RPAP1/Rba50"/>
</dbReference>
<keyword evidence="10" id="KW-1185">Reference proteome</keyword>
<dbReference type="PANTHER" id="PTHR21483">
    <property type="entry name" value="RNA POLYMERASE II-ASSOCIATED PROTEIN 1"/>
    <property type="match status" value="1"/>
</dbReference>
<gene>
    <name evidence="9" type="ORF">D9757_004804</name>
</gene>
<dbReference type="EMBL" id="JAACJN010000028">
    <property type="protein sequence ID" value="KAF5388725.1"/>
    <property type="molecule type" value="Genomic_DNA"/>
</dbReference>
<dbReference type="Proteomes" id="UP000518752">
    <property type="component" value="Unassembled WGS sequence"/>
</dbReference>
<dbReference type="PANTHER" id="PTHR21483:SF18">
    <property type="entry name" value="RNA POLYMERASE II-ASSOCIATED PROTEIN 1"/>
    <property type="match status" value="1"/>
</dbReference>
<comment type="similarity">
    <text evidence="2">Belongs to the RPAP1 family.</text>
</comment>
<dbReference type="OrthoDB" id="348201at2759"/>
<dbReference type="InterPro" id="IPR013930">
    <property type="entry name" value="RPAP1_N"/>
</dbReference>
<feature type="compositionally biased region" description="Polar residues" evidence="5">
    <location>
        <begin position="26"/>
        <end position="36"/>
    </location>
</feature>
<feature type="compositionally biased region" description="Basic and acidic residues" evidence="5">
    <location>
        <begin position="144"/>
        <end position="157"/>
    </location>
</feature>
<accession>A0A8H5HT54</accession>
<evidence type="ECO:0000256" key="2">
    <source>
        <dbReference type="ARBA" id="ARBA00009953"/>
    </source>
</evidence>
<comment type="subcellular location">
    <subcellularLocation>
        <location evidence="1">Nucleus</location>
    </subcellularLocation>
</comment>
<feature type="region of interest" description="Disordered" evidence="5">
    <location>
        <begin position="1"/>
        <end position="119"/>
    </location>
</feature>
<organism evidence="9 10">
    <name type="scientific">Collybiopsis confluens</name>
    <dbReference type="NCBI Taxonomy" id="2823264"/>
    <lineage>
        <taxon>Eukaryota</taxon>
        <taxon>Fungi</taxon>
        <taxon>Dikarya</taxon>
        <taxon>Basidiomycota</taxon>
        <taxon>Agaricomycotina</taxon>
        <taxon>Agaricomycetes</taxon>
        <taxon>Agaricomycetidae</taxon>
        <taxon>Agaricales</taxon>
        <taxon>Marasmiineae</taxon>
        <taxon>Omphalotaceae</taxon>
        <taxon>Collybiopsis</taxon>
    </lineage>
</organism>
<dbReference type="GO" id="GO:0006366">
    <property type="term" value="P:transcription by RNA polymerase II"/>
    <property type="evidence" value="ECO:0007669"/>
    <property type="project" value="InterPro"/>
</dbReference>
<feature type="compositionally biased region" description="Low complexity" evidence="5">
    <location>
        <begin position="174"/>
        <end position="188"/>
    </location>
</feature>
<evidence type="ECO:0000259" key="7">
    <source>
        <dbReference type="Pfam" id="PF08621"/>
    </source>
</evidence>
<feature type="region of interest" description="Disordered" evidence="5">
    <location>
        <begin position="215"/>
        <end position="234"/>
    </location>
</feature>
<dbReference type="InterPro" id="IPR057989">
    <property type="entry name" value="TPR_RPAP1/MINIYO-like"/>
</dbReference>
<protein>
    <submittedName>
        <fullName evidence="9">Uncharacterized protein</fullName>
    </submittedName>
</protein>
<feature type="domain" description="RPAP1/MINIYO-like TPR repeats" evidence="8">
    <location>
        <begin position="1155"/>
        <end position="1264"/>
    </location>
</feature>
<feature type="compositionally biased region" description="Basic and acidic residues" evidence="5">
    <location>
        <begin position="109"/>
        <end position="119"/>
    </location>
</feature>
<feature type="region of interest" description="Disordered" evidence="5">
    <location>
        <begin position="257"/>
        <end position="320"/>
    </location>
</feature>
<evidence type="ECO:0000256" key="3">
    <source>
        <dbReference type="ARBA" id="ARBA00023163"/>
    </source>
</evidence>
<evidence type="ECO:0000256" key="5">
    <source>
        <dbReference type="SAM" id="MobiDB-lite"/>
    </source>
</evidence>
<keyword evidence="4" id="KW-0539">Nucleus</keyword>